<name>A0A9P8L0Y1_9PEZI</name>
<gene>
    <name evidence="2" type="ORF">FGG08_006439</name>
</gene>
<reference evidence="2" key="1">
    <citation type="submission" date="2021-03" db="EMBL/GenBank/DDBJ databases">
        <title>Comparative genomics and phylogenomic investigation of the class Geoglossomycetes provide insights into ecological specialization and systematics.</title>
        <authorList>
            <person name="Melie T."/>
            <person name="Pirro S."/>
            <person name="Miller A.N."/>
            <person name="Quandt A."/>
        </authorList>
    </citation>
    <scope>NUCLEOTIDE SEQUENCE</scope>
    <source>
        <strain evidence="2">GBOQ0MN5Z8</strain>
    </source>
</reference>
<organism evidence="2 3">
    <name type="scientific">Glutinoglossum americanum</name>
    <dbReference type="NCBI Taxonomy" id="1670608"/>
    <lineage>
        <taxon>Eukaryota</taxon>
        <taxon>Fungi</taxon>
        <taxon>Dikarya</taxon>
        <taxon>Ascomycota</taxon>
        <taxon>Pezizomycotina</taxon>
        <taxon>Geoglossomycetes</taxon>
        <taxon>Geoglossales</taxon>
        <taxon>Geoglossaceae</taxon>
        <taxon>Glutinoglossum</taxon>
    </lineage>
</organism>
<comment type="caution">
    <text evidence="2">The sequence shown here is derived from an EMBL/GenBank/DDBJ whole genome shotgun (WGS) entry which is preliminary data.</text>
</comment>
<protein>
    <submittedName>
        <fullName evidence="2">Uncharacterized protein</fullName>
    </submittedName>
</protein>
<feature type="compositionally biased region" description="Polar residues" evidence="1">
    <location>
        <begin position="103"/>
        <end position="112"/>
    </location>
</feature>
<evidence type="ECO:0000313" key="3">
    <source>
        <dbReference type="Proteomes" id="UP000698800"/>
    </source>
</evidence>
<evidence type="ECO:0000313" key="2">
    <source>
        <dbReference type="EMBL" id="KAH0536731.1"/>
    </source>
</evidence>
<dbReference type="OrthoDB" id="4638065at2759"/>
<dbReference type="EMBL" id="JAGHQL010000184">
    <property type="protein sequence ID" value="KAH0536731.1"/>
    <property type="molecule type" value="Genomic_DNA"/>
</dbReference>
<dbReference type="AlphaFoldDB" id="A0A9P8L0Y1"/>
<proteinExistence type="predicted"/>
<feature type="region of interest" description="Disordered" evidence="1">
    <location>
        <begin position="91"/>
        <end position="127"/>
    </location>
</feature>
<keyword evidence="3" id="KW-1185">Reference proteome</keyword>
<dbReference type="Proteomes" id="UP000698800">
    <property type="component" value="Unassembled WGS sequence"/>
</dbReference>
<evidence type="ECO:0000256" key="1">
    <source>
        <dbReference type="SAM" id="MobiDB-lite"/>
    </source>
</evidence>
<accession>A0A9P8L0Y1</accession>
<sequence>MVLFRQTRLHNQPEKLSQTKYNTIRGRDVRIDQFPWLDLDDPQTTRNSPVDAFIQQMVASSRDVGVLRDDFNYDDYMLYLDDYNRQYGRDIPASLEDAGGSPEGNTPPQTGCIQAGKRKRVDDPGRTAKRRRLLEQLTKEEWITREGILRSPMVNQSVLRHHTARYDLRRPRLQRQEDPLCVSQWSGCGVWHQPSETSYRQYLLQYQSFVTFATSIIGSGCKKILTWLVRTVAMMPTTGVPGRRPVKIAR</sequence>